<evidence type="ECO:0000256" key="6">
    <source>
        <dbReference type="SAM" id="Phobius"/>
    </source>
</evidence>
<dbReference type="SUPFAM" id="SSF103473">
    <property type="entry name" value="MFS general substrate transporter"/>
    <property type="match status" value="1"/>
</dbReference>
<proteinExistence type="predicted"/>
<name>A0A2P8IGW9_SACCR</name>
<feature type="transmembrane region" description="Helical" evidence="6">
    <location>
        <begin position="285"/>
        <end position="309"/>
    </location>
</feature>
<keyword evidence="3 6" id="KW-0812">Transmembrane</keyword>
<keyword evidence="2" id="KW-1003">Cell membrane</keyword>
<feature type="transmembrane region" description="Helical" evidence="6">
    <location>
        <begin position="234"/>
        <end position="252"/>
    </location>
</feature>
<feature type="transmembrane region" description="Helical" evidence="6">
    <location>
        <begin position="129"/>
        <end position="149"/>
    </location>
</feature>
<feature type="transmembrane region" description="Helical" evidence="6">
    <location>
        <begin position="259"/>
        <end position="279"/>
    </location>
</feature>
<keyword evidence="10" id="KW-1185">Reference proteome</keyword>
<keyword evidence="5 6" id="KW-0472">Membrane</keyword>
<evidence type="ECO:0000313" key="9">
    <source>
        <dbReference type="EMBL" id="PSL57702.1"/>
    </source>
</evidence>
<evidence type="ECO:0000256" key="7">
    <source>
        <dbReference type="SAM" id="SignalP"/>
    </source>
</evidence>
<feature type="signal peptide" evidence="7">
    <location>
        <begin position="1"/>
        <end position="23"/>
    </location>
</feature>
<evidence type="ECO:0000259" key="8">
    <source>
        <dbReference type="PROSITE" id="PS50850"/>
    </source>
</evidence>
<dbReference type="GO" id="GO:0022857">
    <property type="term" value="F:transmembrane transporter activity"/>
    <property type="evidence" value="ECO:0007669"/>
    <property type="project" value="InterPro"/>
</dbReference>
<sequence>MRARTAALAATTVAAGSSGYVVAAVLTEVAADHRVTTAAAGQTITAFALAYAVGSPVLAMLTARFERRALLVVALLVAALGNVGAALAPTFDLLLVARVLTAFGAALATPAATAVAAQLNPGHKAKAMAVVTAGLTAATLLGVPAGRFVADRHGYRAAFVLVAVLCVIAALVVRSAVPPVRPGPPVGVRQRLAPLADPPVQRLLAVSLLACLGTFSVYGYLGPITGHPPDSGHLLAYGVGGVLGNAIGGVAADRHGPRTPLLVALGGCAAVLVVLPTMLTGATAFVVMAAWGALFWAFNPPLFAALVALDPDRANLLLALNASAIYTGIAAAGVLGGAVDAPAVPLVGAAVAVAATAIAATNRERRLVTR</sequence>
<feature type="transmembrane region" description="Helical" evidence="6">
    <location>
        <begin position="203"/>
        <end position="222"/>
    </location>
</feature>
<dbReference type="Gene3D" id="1.20.1250.20">
    <property type="entry name" value="MFS general substrate transporter like domains"/>
    <property type="match status" value="1"/>
</dbReference>
<feature type="transmembrane region" description="Helical" evidence="6">
    <location>
        <begin position="316"/>
        <end position="337"/>
    </location>
</feature>
<dbReference type="CDD" id="cd17324">
    <property type="entry name" value="MFS_NepI_like"/>
    <property type="match status" value="1"/>
</dbReference>
<evidence type="ECO:0000313" key="10">
    <source>
        <dbReference type="Proteomes" id="UP000241118"/>
    </source>
</evidence>
<evidence type="ECO:0000256" key="3">
    <source>
        <dbReference type="ARBA" id="ARBA00022692"/>
    </source>
</evidence>
<evidence type="ECO:0000256" key="2">
    <source>
        <dbReference type="ARBA" id="ARBA00022475"/>
    </source>
</evidence>
<feature type="transmembrane region" description="Helical" evidence="6">
    <location>
        <begin position="69"/>
        <end position="89"/>
    </location>
</feature>
<feature type="transmembrane region" description="Helical" evidence="6">
    <location>
        <begin position="95"/>
        <end position="117"/>
    </location>
</feature>
<feature type="chain" id="PRO_5015167710" evidence="7">
    <location>
        <begin position="24"/>
        <end position="370"/>
    </location>
</feature>
<dbReference type="InterPro" id="IPR020846">
    <property type="entry name" value="MFS_dom"/>
</dbReference>
<feature type="transmembrane region" description="Helical" evidence="6">
    <location>
        <begin position="155"/>
        <end position="173"/>
    </location>
</feature>
<keyword evidence="4 6" id="KW-1133">Transmembrane helix</keyword>
<dbReference type="InterPro" id="IPR011701">
    <property type="entry name" value="MFS"/>
</dbReference>
<accession>A0A2P8IGW9</accession>
<dbReference type="GO" id="GO:0005886">
    <property type="term" value="C:plasma membrane"/>
    <property type="evidence" value="ECO:0007669"/>
    <property type="project" value="UniProtKB-SubCell"/>
</dbReference>
<dbReference type="AlphaFoldDB" id="A0A2P8IGW9"/>
<comment type="subcellular location">
    <subcellularLocation>
        <location evidence="1">Cell membrane</location>
        <topology evidence="1">Multi-pass membrane protein</topology>
    </subcellularLocation>
</comment>
<keyword evidence="7" id="KW-0732">Signal</keyword>
<feature type="domain" description="Major facilitator superfamily (MFS) profile" evidence="8">
    <location>
        <begin position="4"/>
        <end position="366"/>
    </location>
</feature>
<gene>
    <name evidence="9" type="ORF">B0I31_102681</name>
</gene>
<dbReference type="RefSeq" id="WP_181320042.1">
    <property type="nucleotide sequence ID" value="NZ_PYAX01000002.1"/>
</dbReference>
<organism evidence="9 10">
    <name type="scientific">Saccharothrix carnea</name>
    <dbReference type="NCBI Taxonomy" id="1280637"/>
    <lineage>
        <taxon>Bacteria</taxon>
        <taxon>Bacillati</taxon>
        <taxon>Actinomycetota</taxon>
        <taxon>Actinomycetes</taxon>
        <taxon>Pseudonocardiales</taxon>
        <taxon>Pseudonocardiaceae</taxon>
        <taxon>Saccharothrix</taxon>
    </lineage>
</organism>
<dbReference type="PANTHER" id="PTHR43124">
    <property type="entry name" value="PURINE EFFLUX PUMP PBUE"/>
    <property type="match status" value="1"/>
</dbReference>
<feature type="transmembrane region" description="Helical" evidence="6">
    <location>
        <begin position="39"/>
        <end position="62"/>
    </location>
</feature>
<dbReference type="PANTHER" id="PTHR43124:SF10">
    <property type="entry name" value="PURINE EFFLUX PUMP PBUE"/>
    <property type="match status" value="1"/>
</dbReference>
<evidence type="ECO:0000256" key="1">
    <source>
        <dbReference type="ARBA" id="ARBA00004651"/>
    </source>
</evidence>
<dbReference type="EMBL" id="PYAX01000002">
    <property type="protein sequence ID" value="PSL57702.1"/>
    <property type="molecule type" value="Genomic_DNA"/>
</dbReference>
<feature type="transmembrane region" description="Helical" evidence="6">
    <location>
        <begin position="343"/>
        <end position="361"/>
    </location>
</feature>
<dbReference type="Proteomes" id="UP000241118">
    <property type="component" value="Unassembled WGS sequence"/>
</dbReference>
<reference evidence="9 10" key="1">
    <citation type="submission" date="2018-03" db="EMBL/GenBank/DDBJ databases">
        <title>Genomic Encyclopedia of Type Strains, Phase III (KMG-III): the genomes of soil and plant-associated and newly described type strains.</title>
        <authorList>
            <person name="Whitman W."/>
        </authorList>
    </citation>
    <scope>NUCLEOTIDE SEQUENCE [LARGE SCALE GENOMIC DNA]</scope>
    <source>
        <strain evidence="9 10">CGMCC 4.7097</strain>
    </source>
</reference>
<evidence type="ECO:0000256" key="5">
    <source>
        <dbReference type="ARBA" id="ARBA00023136"/>
    </source>
</evidence>
<dbReference type="Pfam" id="PF07690">
    <property type="entry name" value="MFS_1"/>
    <property type="match status" value="1"/>
</dbReference>
<evidence type="ECO:0000256" key="4">
    <source>
        <dbReference type="ARBA" id="ARBA00022989"/>
    </source>
</evidence>
<dbReference type="PROSITE" id="PS50850">
    <property type="entry name" value="MFS"/>
    <property type="match status" value="1"/>
</dbReference>
<protein>
    <submittedName>
        <fullName evidence="9">Putative MFS family arabinose efflux permease</fullName>
    </submittedName>
</protein>
<comment type="caution">
    <text evidence="9">The sequence shown here is derived from an EMBL/GenBank/DDBJ whole genome shotgun (WGS) entry which is preliminary data.</text>
</comment>
<dbReference type="InterPro" id="IPR050189">
    <property type="entry name" value="MFS_Efflux_Transporters"/>
</dbReference>
<dbReference type="InterPro" id="IPR036259">
    <property type="entry name" value="MFS_trans_sf"/>
</dbReference>